<dbReference type="InterPro" id="IPR008139">
    <property type="entry name" value="SaposinB_dom"/>
</dbReference>
<dbReference type="Proteomes" id="UP000541154">
    <property type="component" value="Unassembled WGS sequence"/>
</dbReference>
<keyword evidence="2" id="KW-0472">Membrane</keyword>
<evidence type="ECO:0000256" key="1">
    <source>
        <dbReference type="ARBA" id="ARBA00023157"/>
    </source>
</evidence>
<gene>
    <name evidence="4" type="ORF">ETB97_006405</name>
</gene>
<dbReference type="EMBL" id="SPNV01000281">
    <property type="protein sequence ID" value="KAF5857014.1"/>
    <property type="molecule type" value="Genomic_DNA"/>
</dbReference>
<dbReference type="AlphaFoldDB" id="A0A8H5ZYZ8"/>
<proteinExistence type="predicted"/>
<comment type="caution">
    <text evidence="4">The sequence shown here is derived from an EMBL/GenBank/DDBJ whole genome shotgun (WGS) entry which is preliminary data.</text>
</comment>
<evidence type="ECO:0000313" key="4">
    <source>
        <dbReference type="EMBL" id="KAF5857014.1"/>
    </source>
</evidence>
<accession>A0A8H5ZYZ8</accession>
<evidence type="ECO:0000259" key="3">
    <source>
        <dbReference type="PROSITE" id="PS50015"/>
    </source>
</evidence>
<reference evidence="4 5" key="1">
    <citation type="submission" date="2019-04" db="EMBL/GenBank/DDBJ databases">
        <title>Aspergillus burnettii sp. nov., novel species from soil in southeast Queensland.</title>
        <authorList>
            <person name="Gilchrist C.L.M."/>
            <person name="Pitt J.I."/>
            <person name="Lange L."/>
            <person name="Lacey H.J."/>
            <person name="Vuong D."/>
            <person name="Midgley D.J."/>
            <person name="Greenfield P."/>
            <person name="Bradbury M."/>
            <person name="Lacey E."/>
            <person name="Busk P.K."/>
            <person name="Pilgaard B."/>
            <person name="Chooi Y.H."/>
            <person name="Piggott A.M."/>
        </authorList>
    </citation>
    <scope>NUCLEOTIDE SEQUENCE [LARGE SCALE GENOMIC DNA]</scope>
    <source>
        <strain evidence="4 5">FRR 5400</strain>
    </source>
</reference>
<keyword evidence="2" id="KW-0812">Transmembrane</keyword>
<keyword evidence="5" id="KW-1185">Reference proteome</keyword>
<evidence type="ECO:0000313" key="5">
    <source>
        <dbReference type="Proteomes" id="UP000541154"/>
    </source>
</evidence>
<feature type="transmembrane region" description="Helical" evidence="2">
    <location>
        <begin position="20"/>
        <end position="40"/>
    </location>
</feature>
<dbReference type="PROSITE" id="PS50015">
    <property type="entry name" value="SAP_B"/>
    <property type="match status" value="1"/>
</dbReference>
<feature type="domain" description="Saposin B-type" evidence="3">
    <location>
        <begin position="52"/>
        <end position="132"/>
    </location>
</feature>
<keyword evidence="2" id="KW-1133">Transmembrane helix</keyword>
<organism evidence="4 5">
    <name type="scientific">Petromyces alliaceus</name>
    <name type="common">Aspergillus alliaceus</name>
    <dbReference type="NCBI Taxonomy" id="209559"/>
    <lineage>
        <taxon>Eukaryota</taxon>
        <taxon>Fungi</taxon>
        <taxon>Dikarya</taxon>
        <taxon>Ascomycota</taxon>
        <taxon>Pezizomycotina</taxon>
        <taxon>Eurotiomycetes</taxon>
        <taxon>Eurotiomycetidae</taxon>
        <taxon>Eurotiales</taxon>
        <taxon>Aspergillaceae</taxon>
        <taxon>Aspergillus</taxon>
        <taxon>Aspergillus subgen. Circumdati</taxon>
    </lineage>
</organism>
<name>A0A8H5ZYZ8_PETAA</name>
<evidence type="ECO:0000256" key="2">
    <source>
        <dbReference type="SAM" id="Phobius"/>
    </source>
</evidence>
<protein>
    <recommendedName>
        <fullName evidence="3">Saposin B-type domain-containing protein</fullName>
    </recommendedName>
</protein>
<sequence>MAGQNEALIVTEITKMRVSLVSVALTAVCLFLVGCGILLHNKTRIPPEAMDRHAYCADCINYASRIDDMIRRGNNVRGNQQFFKYASDVSCRGQLLISKRCLRYRRAFLDNPDKFMFDIEVPSQACIAIQAC</sequence>
<keyword evidence="1" id="KW-1015">Disulfide bond</keyword>